<dbReference type="Proteomes" id="UP000004926">
    <property type="component" value="Chromosome"/>
</dbReference>
<dbReference type="PANTHER" id="PTHR22683">
    <property type="entry name" value="SPORULATION PROTEIN RELATED"/>
    <property type="match status" value="1"/>
</dbReference>
<name>H5XBK3_9PSEU</name>
<feature type="binding site" evidence="4">
    <location>
        <begin position="1240"/>
        <end position="1247"/>
    </location>
    <ligand>
        <name>ATP</name>
        <dbReference type="ChEBI" id="CHEBI:30616"/>
    </ligand>
</feature>
<dbReference type="GO" id="GO:0006508">
    <property type="term" value="P:proteolysis"/>
    <property type="evidence" value="ECO:0007669"/>
    <property type="project" value="InterPro"/>
</dbReference>
<dbReference type="InterPro" id="IPR003593">
    <property type="entry name" value="AAA+_ATPase"/>
</dbReference>
<dbReference type="GO" id="GO:0005524">
    <property type="term" value="F:ATP binding"/>
    <property type="evidence" value="ECO:0007669"/>
    <property type="project" value="UniProtKB-UniRule"/>
</dbReference>
<evidence type="ECO:0000256" key="2">
    <source>
        <dbReference type="ARBA" id="ARBA00022741"/>
    </source>
</evidence>
<dbReference type="SUPFAM" id="SSF52129">
    <property type="entry name" value="Caspase-like"/>
    <property type="match status" value="1"/>
</dbReference>
<dbReference type="STRING" id="882083.SacmaDRAFT_2258"/>
<dbReference type="InterPro" id="IPR050206">
    <property type="entry name" value="FtsK/SpoIIIE/SftA"/>
</dbReference>
<dbReference type="GO" id="GO:0003677">
    <property type="term" value="F:DNA binding"/>
    <property type="evidence" value="ECO:0007669"/>
    <property type="project" value="InterPro"/>
</dbReference>
<dbReference type="RefSeq" id="WP_009153896.1">
    <property type="nucleotide sequence ID" value="NZ_CM001439.1"/>
</dbReference>
<evidence type="ECO:0000259" key="5">
    <source>
        <dbReference type="PROSITE" id="PS50901"/>
    </source>
</evidence>
<feature type="binding site" evidence="4">
    <location>
        <begin position="951"/>
        <end position="958"/>
    </location>
    <ligand>
        <name>ATP</name>
        <dbReference type="ChEBI" id="CHEBI:30616"/>
    </ligand>
</feature>
<dbReference type="eggNOG" id="COG4249">
    <property type="taxonomic scope" value="Bacteria"/>
</dbReference>
<dbReference type="Gene3D" id="3.40.50.300">
    <property type="entry name" value="P-loop containing nucleotide triphosphate hydrolases"/>
    <property type="match status" value="4"/>
</dbReference>
<dbReference type="NCBIfam" id="TIGR03925">
    <property type="entry name" value="T7SS_EccC_b"/>
    <property type="match status" value="1"/>
</dbReference>
<dbReference type="PANTHER" id="PTHR22683:SF1">
    <property type="entry name" value="TYPE VII SECRETION SYSTEM PROTEIN ESSC"/>
    <property type="match status" value="1"/>
</dbReference>
<evidence type="ECO:0000256" key="1">
    <source>
        <dbReference type="ARBA" id="ARBA00022737"/>
    </source>
</evidence>
<keyword evidence="3 4" id="KW-0067">ATP-binding</keyword>
<dbReference type="EMBL" id="CM001439">
    <property type="protein sequence ID" value="EHR50511.1"/>
    <property type="molecule type" value="Genomic_DNA"/>
</dbReference>
<evidence type="ECO:0000256" key="4">
    <source>
        <dbReference type="PROSITE-ProRule" id="PRU00289"/>
    </source>
</evidence>
<keyword evidence="7" id="KW-1185">Reference proteome</keyword>
<evidence type="ECO:0000256" key="3">
    <source>
        <dbReference type="ARBA" id="ARBA00022840"/>
    </source>
</evidence>
<dbReference type="Pfam" id="PF00656">
    <property type="entry name" value="Peptidase_C14"/>
    <property type="match status" value="1"/>
</dbReference>
<feature type="domain" description="FtsK" evidence="5">
    <location>
        <begin position="933"/>
        <end position="1126"/>
    </location>
</feature>
<dbReference type="InterPro" id="IPR018247">
    <property type="entry name" value="EF_Hand_1_Ca_BS"/>
</dbReference>
<proteinExistence type="predicted"/>
<sequence length="1441" mass="156882">MTSSSAAERGDTRSGERHALLIANSQYLDVRLRQLRAPAEDARHLRELLLDPAIGYFDTATKIIDGSKSEIEEQIELLFAERKPDDFVLLYISGHGVRNDNGQLFFAACNTRLSLPRSTAIAGSFVQSLLDECQAGAKLVLLDCCYSGAFTKGMVPKSAGTGDPLAQQVAGRGTCVITATDELEYAFEGEHRYFERPVHRSVFTTSVIKGLETGLADLDRDGVITGDELYRFVFQDVSGQGKQTPTRHNQLKGDFTIAKTRLAAVGLHHGGKPVPVKLDDVLPPAGEQPTRSALTPLTTPVGRTAEPLGNAGIVQLDLTGQGGHIAVVGQLHSGKSTFLQTLVVGLSLTHSPKEAQFYCVDPGGQLTGLSGLPHVRTVLDPSESAPLRAMLERLNTVLAQRKRLFRQYRLSSADAFRTARGEQTLPPGEHADVFLIVDGWEQATRWEPELASTVHDLASDGLHFGLHVLVTARSWREIPEDLERLLLGKVELRLSDPTESRIDPEVAATLPKHSGYGLHEGGRFIVARPDVDGAGNHLDAVIDSVGSTDDAEPDDGWLPELRTETLVRQHPALDNPSLLELLGLPRNLLAFDVQRAWRSKPVEQRYRVPFGVDDSGRPVELDIKEAARGGMGPHGLCIGATGSGKSELLRTLVVGLMATNSSAALNFVLVDFKGGATFAGLERAPHTSAVITNLADDLALVDRMMDALNGELTRRQELLRDAGGFAGVWEYEQARESGARLDPLPALFIVVDEFSELLTAKPELVDAFVAVGRLGRSLRMHLLLASQRLEEGKLRGLDSHLSYRIGLRTFSAAESRAVLGTAEAYELPREPGFGYLRFDSGTMVRFRSACVSNPHPTDPRRSELDVIVDRLDGQGTPAHQVWLPPLSESPTLDALLPNLSPTQDRGLSPVGFFGNGRLQVPLGNVDRPYEQRRDPLWADFSGGAGHGAVIGGPQSGKSTMLRTLVMSMALTHTPEEAQFYCIDLGGGTLAALNGLPHVGMVATRREQEKVRRTVAELVTLVNEREARFGALGVDSMNDFRNRKRRGEITAEQDPFGDAFLVVDGWRALRDDFEDLEAQITSLAARGLAYGVHVIIASNRWADLRPAIKDMLGTRFELRLGDPSESEIDRRAAVGVPHGRPGRGLTADKLHFLVALPRIDGSAEPATVGAGLAEAVSEAASHWDGSAAPKVRLLPRRLRRKELLTLDRHRDGRLVPIGVNEDELAPVYLDFDAEPHFLAYADGESGKTNLLRQIVRGITERYSKKEAVLILIDYRRTMLGFVEGDQLLGYATSANQLEGMIKEVTQSMAKRLPGPDVTPQQLKERSWWSGPELFVVVDDYDLVATSTSNPLRPLSEYLAQAKDVGLHVVVARRTGGAARTGADPVLGRLRELATPGIVMNGSREEGPLLGGVRPSSQPPGRGVLVDRRSGRQLVQVALYPEE</sequence>
<feature type="domain" description="FtsK" evidence="5">
    <location>
        <begin position="311"/>
        <end position="501"/>
    </location>
</feature>
<dbReference type="Gene3D" id="3.40.50.1460">
    <property type="match status" value="1"/>
</dbReference>
<feature type="domain" description="FtsK" evidence="5">
    <location>
        <begin position="616"/>
        <end position="816"/>
    </location>
</feature>
<dbReference type="OrthoDB" id="9807790at2"/>
<dbReference type="eggNOG" id="COG1674">
    <property type="taxonomic scope" value="Bacteria"/>
</dbReference>
<feature type="domain" description="FtsK" evidence="5">
    <location>
        <begin position="1223"/>
        <end position="1407"/>
    </location>
</feature>
<dbReference type="GO" id="GO:0004197">
    <property type="term" value="F:cysteine-type endopeptidase activity"/>
    <property type="evidence" value="ECO:0007669"/>
    <property type="project" value="InterPro"/>
</dbReference>
<evidence type="ECO:0000313" key="7">
    <source>
        <dbReference type="Proteomes" id="UP000004926"/>
    </source>
</evidence>
<dbReference type="HOGENOM" id="CLU_003134_1_0_11"/>
<dbReference type="NCBIfam" id="NF047832">
    <property type="entry name" value="caspase_w_EACC1"/>
    <property type="match status" value="1"/>
</dbReference>
<dbReference type="Pfam" id="PF01580">
    <property type="entry name" value="FtsK_SpoIIIE"/>
    <property type="match status" value="3"/>
</dbReference>
<dbReference type="InterPro" id="IPR011600">
    <property type="entry name" value="Pept_C14_caspase"/>
</dbReference>
<dbReference type="PROSITE" id="PS50901">
    <property type="entry name" value="FTSK"/>
    <property type="match status" value="4"/>
</dbReference>
<feature type="binding site" evidence="4">
    <location>
        <begin position="329"/>
        <end position="336"/>
    </location>
    <ligand>
        <name>ATP</name>
        <dbReference type="ChEBI" id="CHEBI:30616"/>
    </ligand>
</feature>
<dbReference type="InterPro" id="IPR027417">
    <property type="entry name" value="P-loop_NTPase"/>
</dbReference>
<dbReference type="InterPro" id="IPR029030">
    <property type="entry name" value="Caspase-like_dom_sf"/>
</dbReference>
<feature type="binding site" evidence="4">
    <location>
        <begin position="639"/>
        <end position="646"/>
    </location>
    <ligand>
        <name>ATP</name>
        <dbReference type="ChEBI" id="CHEBI:30616"/>
    </ligand>
</feature>
<dbReference type="InterPro" id="IPR023837">
    <property type="entry name" value="EccCb-like_Actinobacteria"/>
</dbReference>
<keyword evidence="2 4" id="KW-0547">Nucleotide-binding</keyword>
<dbReference type="InterPro" id="IPR002543">
    <property type="entry name" value="FtsK_dom"/>
</dbReference>
<organism evidence="6 7">
    <name type="scientific">Saccharomonospora marina XMU15</name>
    <dbReference type="NCBI Taxonomy" id="882083"/>
    <lineage>
        <taxon>Bacteria</taxon>
        <taxon>Bacillati</taxon>
        <taxon>Actinomycetota</taxon>
        <taxon>Actinomycetes</taxon>
        <taxon>Pseudonocardiales</taxon>
        <taxon>Pseudonocardiaceae</taxon>
        <taxon>Saccharomonospora</taxon>
    </lineage>
</organism>
<dbReference type="PROSITE" id="PS00018">
    <property type="entry name" value="EF_HAND_1"/>
    <property type="match status" value="1"/>
</dbReference>
<keyword evidence="1" id="KW-0677">Repeat</keyword>
<accession>H5XBK3</accession>
<evidence type="ECO:0000313" key="6">
    <source>
        <dbReference type="EMBL" id="EHR50511.1"/>
    </source>
</evidence>
<gene>
    <name evidence="6" type="ORF">SacmaDRAFT_2258</name>
</gene>
<protein>
    <submittedName>
        <fullName evidence="6">Type VII secretion protein EccCb</fullName>
    </submittedName>
</protein>
<dbReference type="SUPFAM" id="SSF52540">
    <property type="entry name" value="P-loop containing nucleoside triphosphate hydrolases"/>
    <property type="match status" value="4"/>
</dbReference>
<reference evidence="6 7" key="1">
    <citation type="journal article" date="2012" name="Stand. Genomic Sci.">
        <title>Genome sequence of the ocean sediment bacterium Saccharomonospora marina type strain (XMU15(T)).</title>
        <authorList>
            <person name="Klenk H.P."/>
            <person name="Lu M."/>
            <person name="Lucas S."/>
            <person name="Lapidus A."/>
            <person name="Copeland A."/>
            <person name="Pitluck S."/>
            <person name="Goodwin L.A."/>
            <person name="Han C."/>
            <person name="Tapia R."/>
            <person name="Brambilla E.M."/>
            <person name="Potter G."/>
            <person name="Land M."/>
            <person name="Ivanova N."/>
            <person name="Rohde M."/>
            <person name="Goker M."/>
            <person name="Detter J.C."/>
            <person name="Li W.J."/>
            <person name="Kyrpides N.C."/>
            <person name="Woyke T."/>
        </authorList>
    </citation>
    <scope>NUCLEOTIDE SEQUENCE [LARGE SCALE GENOMIC DNA]</scope>
    <source>
        <strain evidence="6 7">XMU15</strain>
    </source>
</reference>
<dbReference type="SMART" id="SM00382">
    <property type="entry name" value="AAA"/>
    <property type="match status" value="3"/>
</dbReference>